<sequence length="43" mass="5025">MTGRCTDHEWASLPLGVVALFYRGEERVEIDMHDPSLHSLIRW</sequence>
<gene>
    <name evidence="1" type="ORF">Thpro_022098</name>
</gene>
<accession>A0A1A6C347</accession>
<keyword evidence="2" id="KW-1185">Reference proteome</keyword>
<reference evidence="1 2" key="1">
    <citation type="journal article" date="2014" name="Genome Announc.">
        <title>Draft Genome Sequence of the Iron-Oxidizing, Acidophilic, and Halotolerant 'Thiobacillus prosperus' Type Strain DSM 5130.</title>
        <authorList>
            <person name="Ossandon F.J."/>
            <person name="Cardenas J.P."/>
            <person name="Corbett M."/>
            <person name="Quatrini R."/>
            <person name="Holmes D.S."/>
            <person name="Watkin E."/>
        </authorList>
    </citation>
    <scope>NUCLEOTIDE SEQUENCE [LARGE SCALE GENOMIC DNA]</scope>
    <source>
        <strain evidence="1 2">DSM 5130</strain>
    </source>
</reference>
<dbReference type="Proteomes" id="UP000029273">
    <property type="component" value="Unassembled WGS sequence"/>
</dbReference>
<proteinExistence type="predicted"/>
<protein>
    <submittedName>
        <fullName evidence="1">Uncharacterized protein</fullName>
    </submittedName>
</protein>
<evidence type="ECO:0000313" key="2">
    <source>
        <dbReference type="Proteomes" id="UP000029273"/>
    </source>
</evidence>
<organism evidence="1 2">
    <name type="scientific">Acidihalobacter prosperus</name>
    <dbReference type="NCBI Taxonomy" id="160660"/>
    <lineage>
        <taxon>Bacteria</taxon>
        <taxon>Pseudomonadati</taxon>
        <taxon>Pseudomonadota</taxon>
        <taxon>Gammaproteobacteria</taxon>
        <taxon>Chromatiales</taxon>
        <taxon>Ectothiorhodospiraceae</taxon>
        <taxon>Acidihalobacter</taxon>
    </lineage>
</organism>
<name>A0A1A6C347_9GAMM</name>
<dbReference type="EMBL" id="JQSG02000004">
    <property type="protein sequence ID" value="OBS08981.1"/>
    <property type="molecule type" value="Genomic_DNA"/>
</dbReference>
<dbReference type="AlphaFoldDB" id="A0A1A6C347"/>
<evidence type="ECO:0000313" key="1">
    <source>
        <dbReference type="EMBL" id="OBS08981.1"/>
    </source>
</evidence>
<comment type="caution">
    <text evidence="1">The sequence shown here is derived from an EMBL/GenBank/DDBJ whole genome shotgun (WGS) entry which is preliminary data.</text>
</comment>